<keyword evidence="3" id="KW-1185">Reference proteome</keyword>
<protein>
    <submittedName>
        <fullName evidence="2">Uncharacterized protein</fullName>
    </submittedName>
</protein>
<accession>A0A5N6JIV4</accession>
<evidence type="ECO:0000313" key="3">
    <source>
        <dbReference type="Proteomes" id="UP000326289"/>
    </source>
</evidence>
<dbReference type="Proteomes" id="UP000326289">
    <property type="component" value="Unassembled WGS sequence"/>
</dbReference>
<dbReference type="AlphaFoldDB" id="A0A5N6JIV4"/>
<name>A0A5N6JIV4_9EURO</name>
<proteinExistence type="predicted"/>
<reference evidence="2 3" key="1">
    <citation type="submission" date="2019-04" db="EMBL/GenBank/DDBJ databases">
        <title>Fungal friends and foes A comparative genomics study of 23 Aspergillus species from section Flavi.</title>
        <authorList>
            <consortium name="DOE Joint Genome Institute"/>
            <person name="Kjaerbolling I."/>
            <person name="Vesth T.C."/>
            <person name="Frisvad J.C."/>
            <person name="Nybo J.L."/>
            <person name="Theobald S."/>
            <person name="Kildgaard S."/>
            <person name="Petersen T.I."/>
            <person name="Kuo A."/>
            <person name="Sato A."/>
            <person name="Lyhne E.K."/>
            <person name="Kogle M.E."/>
            <person name="Wiebenga A."/>
            <person name="Kun R.S."/>
            <person name="Lubbers R.J."/>
            <person name="Makela M.R."/>
            <person name="Barry K."/>
            <person name="Chovatia M."/>
            <person name="Clum A."/>
            <person name="Daum C."/>
            <person name="Haridas S."/>
            <person name="He G."/>
            <person name="LaButti K."/>
            <person name="Lipzen A."/>
            <person name="Mondo S."/>
            <person name="Pangilinan J."/>
            <person name="Riley R."/>
            <person name="Salamov A."/>
            <person name="Simmons B.A."/>
            <person name="Magnuson J.K."/>
            <person name="Henrissat B."/>
            <person name="Mortensen U.H."/>
            <person name="Larsen T.O."/>
            <person name="De vries R.P."/>
            <person name="Grigoriev I.V."/>
            <person name="Machida M."/>
            <person name="Baker S.E."/>
            <person name="Andersen M.R."/>
        </authorList>
    </citation>
    <scope>NUCLEOTIDE SEQUENCE [LARGE SCALE GENOMIC DNA]</scope>
    <source>
        <strain evidence="2 3">CBS 117635</strain>
    </source>
</reference>
<organism evidence="2 3">
    <name type="scientific">Aspergillus minisclerotigenes</name>
    <dbReference type="NCBI Taxonomy" id="656917"/>
    <lineage>
        <taxon>Eukaryota</taxon>
        <taxon>Fungi</taxon>
        <taxon>Dikarya</taxon>
        <taxon>Ascomycota</taxon>
        <taxon>Pezizomycotina</taxon>
        <taxon>Eurotiomycetes</taxon>
        <taxon>Eurotiomycetidae</taxon>
        <taxon>Eurotiales</taxon>
        <taxon>Aspergillaceae</taxon>
        <taxon>Aspergillus</taxon>
        <taxon>Aspergillus subgen. Circumdati</taxon>
    </lineage>
</organism>
<dbReference type="EMBL" id="ML732771">
    <property type="protein sequence ID" value="KAB8277703.1"/>
    <property type="molecule type" value="Genomic_DNA"/>
</dbReference>
<sequence>MSWTVNSIKVESRSGSTSLNIFANGRMQVPVYIVLSGRKDGKDYQLTPEDLKRVKITNYHTDEPLSGPFHYRSDDLGYTAPFPSSSKSDEAIDEPRGQMEDRPISTFQTHTLYVHSTEVGDMRIGASVLQPDNVLVTTRSGSNDSSLYINAKPRPYYTLNDVKFEREDTANGTIPIDLGLPWEVKLPWDQDNYYLTSKIHPFKKATITGTIKDGRGEVGKEHCYAIVEDDKTSNWCFAWPMGPVKSEKVGAATSDFGKIYTNIRINQKGEHVLTVTRWHISGRKSVYQPFWSYWCYFDIYDIYGNDKRFYLDRSDRHNVLHLRETQPWSLSDVSNSGPAPDGDFPQDGREPVPLGPDGTPDLEALGLTPST</sequence>
<feature type="region of interest" description="Disordered" evidence="1">
    <location>
        <begin position="329"/>
        <end position="371"/>
    </location>
</feature>
<evidence type="ECO:0000313" key="2">
    <source>
        <dbReference type="EMBL" id="KAB8277703.1"/>
    </source>
</evidence>
<gene>
    <name evidence="2" type="ORF">BDV30DRAFT_234569</name>
</gene>
<evidence type="ECO:0000256" key="1">
    <source>
        <dbReference type="SAM" id="MobiDB-lite"/>
    </source>
</evidence>